<protein>
    <submittedName>
        <fullName evidence="1">Uncharacterized protein</fullName>
    </submittedName>
</protein>
<gene>
    <name evidence="1" type="ORF">METZ01_LOCUS208681</name>
</gene>
<reference evidence="1" key="1">
    <citation type="submission" date="2018-05" db="EMBL/GenBank/DDBJ databases">
        <authorList>
            <person name="Lanie J.A."/>
            <person name="Ng W.-L."/>
            <person name="Kazmierczak K.M."/>
            <person name="Andrzejewski T.M."/>
            <person name="Davidsen T.M."/>
            <person name="Wayne K.J."/>
            <person name="Tettelin H."/>
            <person name="Glass J.I."/>
            <person name="Rusch D."/>
            <person name="Podicherti R."/>
            <person name="Tsui H.-C.T."/>
            <person name="Winkler M.E."/>
        </authorList>
    </citation>
    <scope>NUCLEOTIDE SEQUENCE</scope>
</reference>
<feature type="non-terminal residue" evidence="1">
    <location>
        <position position="67"/>
    </location>
</feature>
<evidence type="ECO:0000313" key="1">
    <source>
        <dbReference type="EMBL" id="SVB55827.1"/>
    </source>
</evidence>
<organism evidence="1">
    <name type="scientific">marine metagenome</name>
    <dbReference type="NCBI Taxonomy" id="408172"/>
    <lineage>
        <taxon>unclassified sequences</taxon>
        <taxon>metagenomes</taxon>
        <taxon>ecological metagenomes</taxon>
    </lineage>
</organism>
<accession>A0A382F166</accession>
<dbReference type="AlphaFoldDB" id="A0A382F166"/>
<name>A0A382F166_9ZZZZ</name>
<sequence>MTIWVIKDAEGNVTNPGIKANEDFVKEHYNHYEAFVAPSDVANRAEIDARMWRDQELLRTDSLMGLS</sequence>
<proteinExistence type="predicted"/>
<dbReference type="EMBL" id="UINC01047049">
    <property type="protein sequence ID" value="SVB55827.1"/>
    <property type="molecule type" value="Genomic_DNA"/>
</dbReference>